<organism evidence="8 9">
    <name type="scientific">Pseudoduganella guangdongensis</name>
    <dbReference type="NCBI Taxonomy" id="2692179"/>
    <lineage>
        <taxon>Bacteria</taxon>
        <taxon>Pseudomonadati</taxon>
        <taxon>Pseudomonadota</taxon>
        <taxon>Betaproteobacteria</taxon>
        <taxon>Burkholderiales</taxon>
        <taxon>Oxalobacteraceae</taxon>
        <taxon>Telluria group</taxon>
        <taxon>Pseudoduganella</taxon>
    </lineage>
</organism>
<dbReference type="PANTHER" id="PTHR30204:SF94">
    <property type="entry name" value="HEAVY METAL-DEPENDENT TRANSCRIPTIONAL REGULATOR HI_0293-RELATED"/>
    <property type="match status" value="1"/>
</dbReference>
<dbReference type="GO" id="GO:0003677">
    <property type="term" value="F:DNA binding"/>
    <property type="evidence" value="ECO:0007669"/>
    <property type="project" value="UniProtKB-KW"/>
</dbReference>
<gene>
    <name evidence="8" type="primary">cueR</name>
    <name evidence="8" type="ORF">GTP41_22530</name>
</gene>
<dbReference type="EMBL" id="WWCJ01000021">
    <property type="protein sequence ID" value="MYN04876.1"/>
    <property type="molecule type" value="Genomic_DNA"/>
</dbReference>
<dbReference type="PROSITE" id="PS50937">
    <property type="entry name" value="HTH_MERR_2"/>
    <property type="match status" value="1"/>
</dbReference>
<dbReference type="InterPro" id="IPR009061">
    <property type="entry name" value="DNA-bd_dom_put_sf"/>
</dbReference>
<sequence length="169" mass="18773">MNIGQAAAASGVSAKMIRYYESIGLVRETARTESGYRIYGENDLHALRFIKRARSLGFSLEQISDLLSLWQDTGRASADVKTIAMSHVDELNQRIVELTEMRDTLASLAKTCHGDERPDCPILQTLGSAQEHVHGEHCAHQHDKDAHQLGRKAVDQPRAQKPARNTSRA</sequence>
<evidence type="ECO:0000256" key="6">
    <source>
        <dbReference type="SAM" id="MobiDB-lite"/>
    </source>
</evidence>
<evidence type="ECO:0000256" key="4">
    <source>
        <dbReference type="ARBA" id="ARBA00023125"/>
    </source>
</evidence>
<dbReference type="PANTHER" id="PTHR30204">
    <property type="entry name" value="REDOX-CYCLING DRUG-SENSING TRANSCRIPTIONAL ACTIVATOR SOXR"/>
    <property type="match status" value="1"/>
</dbReference>
<comment type="caution">
    <text evidence="8">The sequence shown here is derived from an EMBL/GenBank/DDBJ whole genome shotgun (WGS) entry which is preliminary data.</text>
</comment>
<dbReference type="AlphaFoldDB" id="A0A6N9HNB2"/>
<dbReference type="SMART" id="SM00422">
    <property type="entry name" value="HTH_MERR"/>
    <property type="match status" value="1"/>
</dbReference>
<name>A0A6N9HNB2_9BURK</name>
<dbReference type="InterPro" id="IPR015358">
    <property type="entry name" value="Tscrpt_reg_MerR_DNA-bd"/>
</dbReference>
<protein>
    <submittedName>
        <fullName evidence="8">Cu(I)-responsive transcriptional regulator</fullName>
    </submittedName>
</protein>
<dbReference type="GO" id="GO:0005737">
    <property type="term" value="C:cytoplasm"/>
    <property type="evidence" value="ECO:0007669"/>
    <property type="project" value="UniProtKB-SubCell"/>
</dbReference>
<keyword evidence="2" id="KW-0963">Cytoplasm</keyword>
<dbReference type="CDD" id="cd01108">
    <property type="entry name" value="HTH_CueR"/>
    <property type="match status" value="1"/>
</dbReference>
<dbReference type="NCBIfam" id="TIGR02044">
    <property type="entry name" value="CueR"/>
    <property type="match status" value="1"/>
</dbReference>
<accession>A0A6N9HNB2</accession>
<keyword evidence="3" id="KW-0805">Transcription regulation</keyword>
<dbReference type="Gene3D" id="1.10.1660.10">
    <property type="match status" value="1"/>
</dbReference>
<evidence type="ECO:0000313" key="8">
    <source>
        <dbReference type="EMBL" id="MYN04876.1"/>
    </source>
</evidence>
<dbReference type="GO" id="GO:0005507">
    <property type="term" value="F:copper ion binding"/>
    <property type="evidence" value="ECO:0007669"/>
    <property type="project" value="InterPro"/>
</dbReference>
<comment type="subcellular location">
    <subcellularLocation>
        <location evidence="1">Cytoplasm</location>
    </subcellularLocation>
</comment>
<dbReference type="InterPro" id="IPR000551">
    <property type="entry name" value="MerR-type_HTH_dom"/>
</dbReference>
<evidence type="ECO:0000256" key="1">
    <source>
        <dbReference type="ARBA" id="ARBA00004496"/>
    </source>
</evidence>
<evidence type="ECO:0000256" key="5">
    <source>
        <dbReference type="ARBA" id="ARBA00023163"/>
    </source>
</evidence>
<feature type="domain" description="HTH merR-type" evidence="7">
    <location>
        <begin position="1"/>
        <end position="69"/>
    </location>
</feature>
<feature type="region of interest" description="Disordered" evidence="6">
    <location>
        <begin position="133"/>
        <end position="169"/>
    </location>
</feature>
<dbReference type="Pfam" id="PF00376">
    <property type="entry name" value="MerR"/>
    <property type="match status" value="1"/>
</dbReference>
<evidence type="ECO:0000259" key="7">
    <source>
        <dbReference type="PROSITE" id="PS50937"/>
    </source>
</evidence>
<reference evidence="8 9" key="1">
    <citation type="submission" date="2019-12" db="EMBL/GenBank/DDBJ databases">
        <title>Novel species isolated from a subtropical stream in China.</title>
        <authorList>
            <person name="Lu H."/>
        </authorList>
    </citation>
    <scope>NUCLEOTIDE SEQUENCE [LARGE SCALE GENOMIC DNA]</scope>
    <source>
        <strain evidence="8 9">DS3</strain>
    </source>
</reference>
<evidence type="ECO:0000313" key="9">
    <source>
        <dbReference type="Proteomes" id="UP000448575"/>
    </source>
</evidence>
<dbReference type="Pfam" id="PF09278">
    <property type="entry name" value="MerR-DNA-bind"/>
    <property type="match status" value="1"/>
</dbReference>
<evidence type="ECO:0000256" key="2">
    <source>
        <dbReference type="ARBA" id="ARBA00022490"/>
    </source>
</evidence>
<dbReference type="PROSITE" id="PS00552">
    <property type="entry name" value="HTH_MERR_1"/>
    <property type="match status" value="1"/>
</dbReference>
<dbReference type="GO" id="GO:0045893">
    <property type="term" value="P:positive regulation of DNA-templated transcription"/>
    <property type="evidence" value="ECO:0007669"/>
    <property type="project" value="InterPro"/>
</dbReference>
<feature type="compositionally biased region" description="Basic and acidic residues" evidence="6">
    <location>
        <begin position="133"/>
        <end position="155"/>
    </location>
</feature>
<dbReference type="PRINTS" id="PR00040">
    <property type="entry name" value="HTHMERR"/>
</dbReference>
<dbReference type="InterPro" id="IPR011789">
    <property type="entry name" value="CueR"/>
</dbReference>
<dbReference type="InterPro" id="IPR047057">
    <property type="entry name" value="MerR_fam"/>
</dbReference>
<dbReference type="GO" id="GO:0003700">
    <property type="term" value="F:DNA-binding transcription factor activity"/>
    <property type="evidence" value="ECO:0007669"/>
    <property type="project" value="InterPro"/>
</dbReference>
<keyword evidence="9" id="KW-1185">Reference proteome</keyword>
<dbReference type="SUPFAM" id="SSF46955">
    <property type="entry name" value="Putative DNA-binding domain"/>
    <property type="match status" value="1"/>
</dbReference>
<proteinExistence type="predicted"/>
<evidence type="ECO:0000256" key="3">
    <source>
        <dbReference type="ARBA" id="ARBA00023015"/>
    </source>
</evidence>
<dbReference type="Proteomes" id="UP000448575">
    <property type="component" value="Unassembled WGS sequence"/>
</dbReference>
<keyword evidence="4" id="KW-0238">DNA-binding</keyword>
<keyword evidence="5" id="KW-0804">Transcription</keyword>